<evidence type="ECO:0000313" key="11">
    <source>
        <dbReference type="EMBL" id="MDJ1172933.1"/>
    </source>
</evidence>
<dbReference type="GO" id="GO:0008241">
    <property type="term" value="F:peptidyl-dipeptidase activity"/>
    <property type="evidence" value="ECO:0007669"/>
    <property type="project" value="UniProtKB-EC"/>
</dbReference>
<sequence length="298" mass="31951">MCKVSSMLKFQSQPQSPQAPRSTKTSIMIIGGAEDKIHGREILQTFFNRSGAKEAKLGIIPSASREPLLVGDRYRSIFGDMGAKDIMVFDIRDRESASASQWQTFLDECTGVFMTGGDQLRLCGLLADTPVMETVRQKAQAGEITLAGTSAGAAVMGEYMIAGGGSGESPNRSLVDVTTGLAIVPQLLVDQHFHNRNRMARLISAISAYSDRIGIGIDEDTCVIVEGDGLLSIIGKGTVTIVDPGDLLFNNEHTVGATDPLSVCNLKVHILCHGGRYNMHSREIIIDPGQTGNLQISS</sequence>
<dbReference type="EC" id="3.4.15.6" evidence="4 9"/>
<evidence type="ECO:0000313" key="12">
    <source>
        <dbReference type="Proteomes" id="UP001235849"/>
    </source>
</evidence>
<evidence type="ECO:0000256" key="3">
    <source>
        <dbReference type="ARBA" id="ARBA00006534"/>
    </source>
</evidence>
<dbReference type="InterPro" id="IPR005320">
    <property type="entry name" value="Peptidase_S51"/>
</dbReference>
<comment type="function">
    <text evidence="2 9">Exopeptidase that catalyzes the hydrolytic cleavage of multi-L-arginyl-poly-L-aspartic acid (cyanophycin; a water-insoluble reserve polymer) into aspartate-arginine dipeptides.</text>
</comment>
<dbReference type="Gene3D" id="3.40.50.880">
    <property type="match status" value="1"/>
</dbReference>
<reference evidence="11 12" key="1">
    <citation type="submission" date="2023-01" db="EMBL/GenBank/DDBJ databases">
        <title>Novel diversity within Roseofilum (Cyanobacteria; Desertifilaceae) from marine benthic mats with descriptions of four novel species.</title>
        <authorList>
            <person name="Wang Y."/>
            <person name="Berthold D.E."/>
            <person name="Hu J."/>
            <person name="Lefler F.W."/>
            <person name="Laughinghouse H.D. IV."/>
        </authorList>
    </citation>
    <scope>NUCLEOTIDE SEQUENCE [LARGE SCALE GENOMIC DNA]</scope>
    <source>
        <strain evidence="11 12">BLCC-M114</strain>
    </source>
</reference>
<evidence type="ECO:0000256" key="10">
    <source>
        <dbReference type="SAM" id="MobiDB-lite"/>
    </source>
</evidence>
<evidence type="ECO:0000256" key="5">
    <source>
        <dbReference type="ARBA" id="ARBA00015719"/>
    </source>
</evidence>
<evidence type="ECO:0000256" key="9">
    <source>
        <dbReference type="PIRNR" id="PIRNR032067"/>
    </source>
</evidence>
<comment type="catalytic activity">
    <reaction evidence="1 9">
        <text>[L-4-(L-arginin-2-N-yl)aspartate](n) + H2O = [L-4-(L-arginin-2-N-yl)aspartate](n-1) + L-4-(L-arginin-2-N-yl)aspartate</text>
        <dbReference type="Rhea" id="RHEA:12845"/>
        <dbReference type="Rhea" id="RHEA-COMP:13728"/>
        <dbReference type="Rhea" id="RHEA-COMP:13734"/>
        <dbReference type="ChEBI" id="CHEBI:15377"/>
        <dbReference type="ChEBI" id="CHEBI:137986"/>
        <dbReference type="ChEBI" id="CHEBI:137991"/>
        <dbReference type="EC" id="3.4.15.6"/>
    </reaction>
</comment>
<keyword evidence="8 9" id="KW-0720">Serine protease</keyword>
<accession>A0ABT7B193</accession>
<keyword evidence="12" id="KW-1185">Reference proteome</keyword>
<dbReference type="GO" id="GO:0004180">
    <property type="term" value="F:carboxypeptidase activity"/>
    <property type="evidence" value="ECO:0007669"/>
    <property type="project" value="UniProtKB-KW"/>
</dbReference>
<dbReference type="NCBIfam" id="TIGR02069">
    <property type="entry name" value="cyanophycinase"/>
    <property type="match status" value="1"/>
</dbReference>
<evidence type="ECO:0000256" key="2">
    <source>
        <dbReference type="ARBA" id="ARBA00002039"/>
    </source>
</evidence>
<dbReference type="SUPFAM" id="SSF52317">
    <property type="entry name" value="Class I glutamine amidotransferase-like"/>
    <property type="match status" value="1"/>
</dbReference>
<dbReference type="Proteomes" id="UP001235849">
    <property type="component" value="Unassembled WGS sequence"/>
</dbReference>
<proteinExistence type="inferred from homology"/>
<evidence type="ECO:0000256" key="8">
    <source>
        <dbReference type="ARBA" id="ARBA00022825"/>
    </source>
</evidence>
<keyword evidence="6 9" id="KW-0645">Protease</keyword>
<feature type="region of interest" description="Disordered" evidence="10">
    <location>
        <begin position="1"/>
        <end position="24"/>
    </location>
</feature>
<comment type="similarity">
    <text evidence="3 9">Belongs to the peptidase S51 family.</text>
</comment>
<keyword evidence="7 9" id="KW-0378">Hydrolase</keyword>
<dbReference type="EMBL" id="JAQOSO010000009">
    <property type="protein sequence ID" value="MDJ1172933.1"/>
    <property type="molecule type" value="Genomic_DNA"/>
</dbReference>
<keyword evidence="11" id="KW-0121">Carboxypeptidase</keyword>
<dbReference type="PANTHER" id="PTHR36175:SF1">
    <property type="entry name" value="CYANOPHYCINASE"/>
    <property type="match status" value="1"/>
</dbReference>
<evidence type="ECO:0000256" key="4">
    <source>
        <dbReference type="ARBA" id="ARBA00013115"/>
    </source>
</evidence>
<evidence type="ECO:0000256" key="7">
    <source>
        <dbReference type="ARBA" id="ARBA00022801"/>
    </source>
</evidence>
<dbReference type="Pfam" id="PF03575">
    <property type="entry name" value="Peptidase_S51"/>
    <property type="match status" value="1"/>
</dbReference>
<protein>
    <recommendedName>
        <fullName evidence="5 9">Cyanophycinase</fullName>
        <ecNumber evidence="4 9">3.4.15.6</ecNumber>
    </recommendedName>
</protein>
<evidence type="ECO:0000256" key="6">
    <source>
        <dbReference type="ARBA" id="ARBA00022670"/>
    </source>
</evidence>
<organism evidence="11 12">
    <name type="scientific">Roseofilum capinflatum BLCC-M114</name>
    <dbReference type="NCBI Taxonomy" id="3022440"/>
    <lineage>
        <taxon>Bacteria</taxon>
        <taxon>Bacillati</taxon>
        <taxon>Cyanobacteriota</taxon>
        <taxon>Cyanophyceae</taxon>
        <taxon>Desertifilales</taxon>
        <taxon>Desertifilaceae</taxon>
        <taxon>Roseofilum</taxon>
        <taxon>Roseofilum capinflatum</taxon>
    </lineage>
</organism>
<name>A0ABT7B193_9CYAN</name>
<dbReference type="CDD" id="cd03145">
    <property type="entry name" value="GAT1_cyanophycinase"/>
    <property type="match status" value="1"/>
</dbReference>
<dbReference type="PIRSF" id="PIRSF032067">
    <property type="entry name" value="Cyanophycinase"/>
    <property type="match status" value="1"/>
</dbReference>
<dbReference type="PANTHER" id="PTHR36175">
    <property type="entry name" value="CYANOPHYCINASE"/>
    <property type="match status" value="1"/>
</dbReference>
<evidence type="ECO:0000256" key="1">
    <source>
        <dbReference type="ARBA" id="ARBA00001092"/>
    </source>
</evidence>
<dbReference type="InterPro" id="IPR029062">
    <property type="entry name" value="Class_I_gatase-like"/>
</dbReference>
<dbReference type="RefSeq" id="WP_347178724.1">
    <property type="nucleotide sequence ID" value="NZ_JAQOSO010000009.1"/>
</dbReference>
<comment type="caution">
    <text evidence="11">The sequence shown here is derived from an EMBL/GenBank/DDBJ whole genome shotgun (WGS) entry which is preliminary data.</text>
</comment>
<dbReference type="InterPro" id="IPR011811">
    <property type="entry name" value="Peptidase_S51_cyanophycinase"/>
</dbReference>
<gene>
    <name evidence="11" type="ORF">PMG25_02395</name>
</gene>